<evidence type="ECO:0000256" key="14">
    <source>
        <dbReference type="SAM" id="MobiDB-lite"/>
    </source>
</evidence>
<dbReference type="RefSeq" id="XP_035296136.1">
    <property type="nucleotide sequence ID" value="XM_035440245.1"/>
</dbReference>
<feature type="region of interest" description="Disordered" evidence="14">
    <location>
        <begin position="107"/>
        <end position="167"/>
    </location>
</feature>
<dbReference type="Gene3D" id="3.30.450.200">
    <property type="match status" value="1"/>
</dbReference>
<feature type="compositionally biased region" description="Acidic residues" evidence="14">
    <location>
        <begin position="614"/>
        <end position="629"/>
    </location>
</feature>
<keyword evidence="17" id="KW-0808">Transferase</keyword>
<name>A0A9J7H0X0_CRIGR</name>
<feature type="compositionally biased region" description="Low complexity" evidence="14">
    <location>
        <begin position="699"/>
        <end position="715"/>
    </location>
</feature>
<feature type="region of interest" description="Disordered" evidence="14">
    <location>
        <begin position="1087"/>
        <end position="1178"/>
    </location>
</feature>
<comment type="subunit">
    <text evidence="11">Interacts (via death domain) with TNFRSF1A (via death domain). Interacts with PIDD1. Interacts with YWHAZ. Interacts (via death domain) with KIF1B; links the motor KIF1B to Rab3-carrying vesicles in anterograde synaptic vesicle transport. Interacts with KIF1A. Interacts (via uDENN domain) with RAB3A, RAB3B, RAB3C and RAB3D; the GTP-bound form of the Rab proteins is preferred for interaction.</text>
</comment>
<dbReference type="GO" id="GO:0005829">
    <property type="term" value="C:cytosol"/>
    <property type="evidence" value="ECO:0007669"/>
    <property type="project" value="TreeGrafter"/>
</dbReference>
<feature type="compositionally biased region" description="Polar residues" evidence="14">
    <location>
        <begin position="888"/>
        <end position="897"/>
    </location>
</feature>
<accession>A0A9J7H0X0</accession>
<dbReference type="PANTHER" id="PTHR13008:SF7">
    <property type="entry name" value="MAP KINASE-ACTIVATING DEATH DOMAIN PROTEIN"/>
    <property type="match status" value="1"/>
</dbReference>
<feature type="compositionally biased region" description="Low complexity" evidence="14">
    <location>
        <begin position="783"/>
        <end position="796"/>
    </location>
</feature>
<keyword evidence="16" id="KW-1185">Reference proteome</keyword>
<dbReference type="InterPro" id="IPR005113">
    <property type="entry name" value="uDENN_dom"/>
</dbReference>
<protein>
    <recommendedName>
        <fullName evidence="4">MAP kinase-activating death domain protein</fullName>
    </recommendedName>
    <alternativeName>
        <fullName evidence="12">Rab3 GDP/GTP exchange factor</fullName>
    </alternativeName>
    <alternativeName>
        <fullName evidence="13">Rab3 GDP/GTP exchange protein</fullName>
    </alternativeName>
</protein>
<dbReference type="GO" id="GO:0042981">
    <property type="term" value="P:regulation of apoptotic process"/>
    <property type="evidence" value="ECO:0007669"/>
    <property type="project" value="TreeGrafter"/>
</dbReference>
<dbReference type="Pfam" id="PF25328">
    <property type="entry name" value="PH_MADD"/>
    <property type="match status" value="1"/>
</dbReference>
<sequence length="1558" mass="172533">MVQKKFCPRLLDYLVIVGARHPSSDSVAQTPELLRRYPLEDHPEFPLPPDVVFFCQPEGCLSVRQRRMSLRDDTSFVFTLTDKDTGVTRYGICVNFYRSFQKRMPKEKVEGGAGPRGKEGAHVTCASAEVGTESSESSSTLQPPSADSTPDLNQSPRGKRHAKAGSRSRNSTLTSLCVLSHYPFFSTFRECLYTLKRLVDCCSERLLGKKLGIPRGVQRDTMWRIFTGSLLVEEKSSALLHDLREIEAWIYRLLRSPVPVSGQKRVDIEVLPQELQPALTFALPDPSRFTLVDFPLHLPLELLGVDACLQVLTCILLEHKVVLQSRDYNALSMSVMAFVAMIYPLEYMFPVIPLLPTCMASAEQLLLAPTPYIIGVPASFFLYKLDFKMPDDVWLVDLDSNRVIAPTNAEVLPILPEPESLELKKHLKQALASMSLNTQPILNLEKFHEGQEIPLLLGRPSNDLQSTPSTEFNPLIYGNDVDSVDVATRVAMVRFFNSANVLQGFQMHTRTLRLFPRPVVAFQAGSFLASRPRQTPFAEKLARTQAVEYFGEWILNPSNYAFQRIHNNMFDPALIGDKPKWYAHQLQPIHYRVYDGSSQLAEALSVPPERDSDSDPTDDSGSDSMDYDDSSSSYSSLGDFVSEMMKCDINGDTPNVDPLTHAALGDASEVEIDELQTRKEGEEPGPDSETSQGNPPLRSSSSTAASSSPSSISHGAHSEHADSTEMDDKAAAGSSKPLTPVPPGICKSTVDRRQTETGEGAQKLLRPNSLKLASDSDAESDSRASSPNSTVSNNSTEGFGGIMSFASSLYRNHSTSFSLSNLTLPTKGAREKTTPFPSLKVFGLNTLMEIVTEAGPGSGEGNRRALVDQKSSVIKHSPTVKREPPSPQGRSSNSSENQQFLKEVVHSVLDGQGVGWLNMKKVRRLLESEQLRVFVLSKLNRAVQSEDDARQDVIQDVEISRKVYKGMLDLLKCTVLSLEQSYAHAGLGGMASIFGLLEIAQTHYYSKEPDKRKRSPTENINTPVGKDPGLAGRGDPKAMAQLRVPQLGPRAPSATGKGPKELDTRSLKEENFVASVGPEVIKPAFDLGETEEKKSQISADSGVSLTSASQRTDQDSVISVSPAVMIRSSSQDSEVSNSSGETLGADSDLSSNAGDGPGGEGSAHLTSSRATLSDSEIETNSATSTIFGKAHSLKPKEKLAGSPVRSSEDVSQRVYLYEGLLGKERSTLWDQMQFWEDAFLDAVMLEREGMGMDQGPQEMIDRYLSLGEHDRKRLEDDEDRLLATLLHNLISYMLLMKVNKNDIRKKVRRLMGKSHIGLVYSQQINEVLDQLTNLSGRDLSIRSSGSRHMKKQTFVVHAGTDTNGDIFFMEVCDDCVVLRSNIGTVYERWWYEKLINMTYCPKTKVLCLWRRNGSETQLNKFYTKKCRELYYCVKDSMERAAARQQSIKPGPELGGEFPVQDMKTGEGGLLQVTLEGINLKFMHNQVFIELNHIKKCNTVRGVFVLEEFVPEIKEVVSHKYKTPMAHEICYSVLCLFSYVAAVRSSEEDLRAPPRPVSS</sequence>
<evidence type="ECO:0000259" key="15">
    <source>
        <dbReference type="PROSITE" id="PS50211"/>
    </source>
</evidence>
<comment type="function">
    <text evidence="10">Guanyl-nucleotide exchange factor that regulates small GTPases of the Rab family. Converts GDP-bound inactive form of RAB27A and RAB27B to the GTP-bound active forms. Converts GDP-bound inactive form of RAB3A, RAB3C and RAB3D to the GTP-bound active forms, GTPases involved in synaptic vesicle exocytosis and vesicle secretion. Plays a role in synaptic vesicle formation and in vesicle trafficking at the neuromuscular junction. Involved in up-regulating a post-docking step of synaptic exocytosis in central synapses. Probably by binding to the motor proteins KIF1B and KIF1A, mediates motor-dependent transport of GTP-RAB3A-positive vesicles to the presynaptic nerve terminals. Plays a role in TNFA-mediated activation of the MAPK pathway, including ERK1/2. May link TNFRSF1A with MAP kinase activation. May be involved in the regulation of TNFA-induced apoptosis.</text>
</comment>
<feature type="region of interest" description="Disordered" evidence="14">
    <location>
        <begin position="604"/>
        <end position="634"/>
    </location>
</feature>
<dbReference type="GO" id="GO:0005886">
    <property type="term" value="C:plasma membrane"/>
    <property type="evidence" value="ECO:0007669"/>
    <property type="project" value="UniProtKB-SubCell"/>
</dbReference>
<dbReference type="SMART" id="SM00799">
    <property type="entry name" value="DENN"/>
    <property type="match status" value="1"/>
</dbReference>
<dbReference type="InterPro" id="IPR043153">
    <property type="entry name" value="DENN_C"/>
</dbReference>
<dbReference type="GO" id="GO:0016301">
    <property type="term" value="F:kinase activity"/>
    <property type="evidence" value="ECO:0007669"/>
    <property type="project" value="UniProtKB-KW"/>
</dbReference>
<keyword evidence="9" id="KW-0472">Membrane</keyword>
<dbReference type="InterPro" id="IPR005112">
    <property type="entry name" value="dDENN_dom"/>
</dbReference>
<evidence type="ECO:0000256" key="3">
    <source>
        <dbReference type="ARBA" id="ARBA00005978"/>
    </source>
</evidence>
<evidence type="ECO:0000256" key="12">
    <source>
        <dbReference type="ARBA" id="ARBA00079552"/>
    </source>
</evidence>
<dbReference type="SMART" id="SM00800">
    <property type="entry name" value="uDENN"/>
    <property type="match status" value="1"/>
</dbReference>
<feature type="compositionally biased region" description="Basic and acidic residues" evidence="14">
    <location>
        <begin position="107"/>
        <end position="121"/>
    </location>
</feature>
<dbReference type="GO" id="GO:0006915">
    <property type="term" value="P:apoptotic process"/>
    <property type="evidence" value="ECO:0007669"/>
    <property type="project" value="UniProtKB-KW"/>
</dbReference>
<feature type="compositionally biased region" description="Polar residues" evidence="14">
    <location>
        <begin position="1164"/>
        <end position="1178"/>
    </location>
</feature>
<feature type="compositionally biased region" description="Basic residues" evidence="14">
    <location>
        <begin position="157"/>
        <end position="166"/>
    </location>
</feature>
<keyword evidence="5" id="KW-1003">Cell membrane</keyword>
<dbReference type="Pfam" id="PF03456">
    <property type="entry name" value="uDENN"/>
    <property type="match status" value="1"/>
</dbReference>
<evidence type="ECO:0000256" key="6">
    <source>
        <dbReference type="ARBA" id="ARBA00022490"/>
    </source>
</evidence>
<dbReference type="CTD" id="8567"/>
<dbReference type="InterPro" id="IPR039980">
    <property type="entry name" value="MADD"/>
</dbReference>
<dbReference type="Proteomes" id="UP001108280">
    <property type="component" value="Chromosome 6"/>
</dbReference>
<feature type="region of interest" description="Disordered" evidence="14">
    <location>
        <begin position="869"/>
        <end position="897"/>
    </location>
</feature>
<keyword evidence="7" id="KW-0344">Guanine-nucleotide releasing factor</keyword>
<dbReference type="GeneID" id="100757666"/>
<comment type="subcellular location">
    <subcellularLocation>
        <location evidence="1">Cell membrane</location>
    </subcellularLocation>
    <subcellularLocation>
        <location evidence="2">Cytoplasm</location>
    </subcellularLocation>
</comment>
<evidence type="ECO:0000256" key="7">
    <source>
        <dbReference type="ARBA" id="ARBA00022658"/>
    </source>
</evidence>
<keyword evidence="8" id="KW-0053">Apoptosis</keyword>
<dbReference type="Pfam" id="PF23629">
    <property type="entry name" value="Death_MADD"/>
    <property type="match status" value="1"/>
</dbReference>
<organism evidence="16 17">
    <name type="scientific">Cricetulus griseus</name>
    <name type="common">Chinese hamster</name>
    <name type="synonym">Cricetulus barabensis griseus</name>
    <dbReference type="NCBI Taxonomy" id="10029"/>
    <lineage>
        <taxon>Eukaryota</taxon>
        <taxon>Metazoa</taxon>
        <taxon>Chordata</taxon>
        <taxon>Craniata</taxon>
        <taxon>Vertebrata</taxon>
        <taxon>Euteleostomi</taxon>
        <taxon>Mammalia</taxon>
        <taxon>Eutheria</taxon>
        <taxon>Euarchontoglires</taxon>
        <taxon>Glires</taxon>
        <taxon>Rodentia</taxon>
        <taxon>Myomorpha</taxon>
        <taxon>Muroidea</taxon>
        <taxon>Cricetidae</taxon>
        <taxon>Cricetinae</taxon>
        <taxon>Cricetulus</taxon>
    </lineage>
</organism>
<feature type="compositionally biased region" description="Polar residues" evidence="14">
    <location>
        <begin position="688"/>
        <end position="698"/>
    </location>
</feature>
<gene>
    <name evidence="17" type="primary">Madd</name>
</gene>
<dbReference type="SMART" id="SM00801">
    <property type="entry name" value="dDENN"/>
    <property type="match status" value="1"/>
</dbReference>
<comment type="similarity">
    <text evidence="3">Belongs to the MADD family.</text>
</comment>
<evidence type="ECO:0000256" key="1">
    <source>
        <dbReference type="ARBA" id="ARBA00004236"/>
    </source>
</evidence>
<evidence type="ECO:0000256" key="2">
    <source>
        <dbReference type="ARBA" id="ARBA00004496"/>
    </source>
</evidence>
<evidence type="ECO:0000256" key="4">
    <source>
        <dbReference type="ARBA" id="ARBA00017868"/>
    </source>
</evidence>
<feature type="compositionally biased region" description="Basic and acidic residues" evidence="14">
    <location>
        <begin position="716"/>
        <end position="730"/>
    </location>
</feature>
<feature type="compositionally biased region" description="Polar residues" evidence="14">
    <location>
        <begin position="141"/>
        <end position="156"/>
    </location>
</feature>
<evidence type="ECO:0000256" key="5">
    <source>
        <dbReference type="ARBA" id="ARBA00022475"/>
    </source>
</evidence>
<keyword evidence="17" id="KW-0418">Kinase</keyword>
<feature type="domain" description="UDENN" evidence="15">
    <location>
        <begin position="13"/>
        <end position="564"/>
    </location>
</feature>
<dbReference type="GO" id="GO:0005085">
    <property type="term" value="F:guanyl-nucleotide exchange factor activity"/>
    <property type="evidence" value="ECO:0007669"/>
    <property type="project" value="UniProtKB-KW"/>
</dbReference>
<evidence type="ECO:0000256" key="13">
    <source>
        <dbReference type="ARBA" id="ARBA00081633"/>
    </source>
</evidence>
<feature type="region of interest" description="Disordered" evidence="14">
    <location>
        <begin position="676"/>
        <end position="797"/>
    </location>
</feature>
<evidence type="ECO:0000256" key="9">
    <source>
        <dbReference type="ARBA" id="ARBA00023136"/>
    </source>
</evidence>
<keyword evidence="6" id="KW-0963">Cytoplasm</keyword>
<proteinExistence type="inferred from homology"/>
<evidence type="ECO:0000313" key="17">
    <source>
        <dbReference type="RefSeq" id="XP_035302327.1"/>
    </source>
</evidence>
<dbReference type="InterPro" id="IPR001194">
    <property type="entry name" value="cDENN_dom"/>
</dbReference>
<feature type="compositionally biased region" description="Polar residues" evidence="14">
    <location>
        <begin position="1096"/>
        <end position="1119"/>
    </location>
</feature>
<dbReference type="InterPro" id="IPR057469">
    <property type="entry name" value="PH_MADD"/>
</dbReference>
<dbReference type="InterPro" id="IPR037516">
    <property type="entry name" value="Tripartite_DENN"/>
</dbReference>
<dbReference type="InterPro" id="IPR056574">
    <property type="entry name" value="Death_MADD"/>
</dbReference>
<dbReference type="RefSeq" id="XP_035302327.1">
    <property type="nucleotide sequence ID" value="XM_035446436.1"/>
</dbReference>
<reference evidence="17" key="3">
    <citation type="submission" date="2025-08" db="UniProtKB">
        <authorList>
            <consortium name="RefSeq"/>
        </authorList>
    </citation>
    <scope>IDENTIFICATION</scope>
    <source>
        <strain evidence="17">17A/GY</strain>
        <tissue evidence="17">Liver</tissue>
    </source>
</reference>
<dbReference type="Gene3D" id="3.40.50.11500">
    <property type="match status" value="1"/>
</dbReference>
<evidence type="ECO:0000256" key="11">
    <source>
        <dbReference type="ARBA" id="ARBA00064743"/>
    </source>
</evidence>
<dbReference type="Pfam" id="PF02141">
    <property type="entry name" value="DENN"/>
    <property type="match status" value="1"/>
</dbReference>
<dbReference type="PROSITE" id="PS50211">
    <property type="entry name" value="DENN"/>
    <property type="match status" value="1"/>
</dbReference>
<evidence type="ECO:0000313" key="16">
    <source>
        <dbReference type="Proteomes" id="UP001108280"/>
    </source>
</evidence>
<dbReference type="FunFam" id="3.40.50.11500:FF:000002">
    <property type="entry name" value="MAP kinase-activating death domain protein-like Protein"/>
    <property type="match status" value="1"/>
</dbReference>
<dbReference type="GO" id="GO:0032483">
    <property type="term" value="P:regulation of Rab protein signal transduction"/>
    <property type="evidence" value="ECO:0007669"/>
    <property type="project" value="TreeGrafter"/>
</dbReference>
<dbReference type="PANTHER" id="PTHR13008">
    <property type="entry name" value="MAP-KINASE ACTIVATING DEATH DOMAIN PROTEIN MADD /DENN/AEX-3 C.ELEGANS"/>
    <property type="match status" value="1"/>
</dbReference>
<evidence type="ECO:0000256" key="8">
    <source>
        <dbReference type="ARBA" id="ARBA00022703"/>
    </source>
</evidence>
<feature type="compositionally biased region" description="Low complexity" evidence="14">
    <location>
        <begin position="1128"/>
        <end position="1139"/>
    </location>
</feature>
<reference evidence="16" key="2">
    <citation type="journal article" date="2020" name="Biotechnol. Bioeng.">
        <title>Chromosome-scale scaffolds for the Chinese hamster reference genome assembly to facilitate the study of the CHO epigenome.</title>
        <authorList>
            <person name="Hilliard W."/>
            <person name="MacDonald M."/>
            <person name="Lee K.H."/>
        </authorList>
    </citation>
    <scope>NUCLEOTIDE SEQUENCE [LARGE SCALE GENOMIC DNA]</scope>
    <source>
        <strain evidence="16">17A/GY</strain>
    </source>
</reference>
<reference evidence="16" key="1">
    <citation type="journal article" date="2018" name="Biotechnol. Bioeng.">
        <title>A reference genome of the Chinese hamster based on a hybrid assembly strategy.</title>
        <authorList>
            <person name="Rupp O."/>
            <person name="MacDonald M.L."/>
            <person name="Li S."/>
            <person name="Dhiman H."/>
            <person name="Polson S."/>
            <person name="Griep S."/>
            <person name="Heffner K."/>
            <person name="Hernandez I."/>
            <person name="Brinkrolf K."/>
            <person name="Jadhav V."/>
            <person name="Samoudi M."/>
            <person name="Hao H."/>
            <person name="Kingham B."/>
            <person name="Goesmann A."/>
            <person name="Betenbaugh M.J."/>
            <person name="Lewis N.E."/>
            <person name="Borth N."/>
            <person name="Lee K.H."/>
        </authorList>
    </citation>
    <scope>NUCLEOTIDE SEQUENCE [LARGE SCALE GENOMIC DNA]</scope>
    <source>
        <strain evidence="16">17A/GY</strain>
    </source>
</reference>
<evidence type="ECO:0000256" key="10">
    <source>
        <dbReference type="ARBA" id="ARBA00060181"/>
    </source>
</evidence>
<feature type="region of interest" description="Disordered" evidence="14">
    <location>
        <begin position="1007"/>
        <end position="1066"/>
    </location>
</feature>